<evidence type="ECO:0000256" key="3">
    <source>
        <dbReference type="ARBA" id="ARBA00022692"/>
    </source>
</evidence>
<dbReference type="SUPFAM" id="SSF144091">
    <property type="entry name" value="Rhomboid-like"/>
    <property type="match status" value="1"/>
</dbReference>
<keyword evidence="5 7" id="KW-1133">Transmembrane helix</keyword>
<dbReference type="Pfam" id="PF01694">
    <property type="entry name" value="Rhomboid"/>
    <property type="match status" value="1"/>
</dbReference>
<comment type="subcellular location">
    <subcellularLocation>
        <location evidence="1">Membrane</location>
        <topology evidence="1">Multi-pass membrane protein</topology>
    </subcellularLocation>
</comment>
<dbReference type="RefSeq" id="WP_377466667.1">
    <property type="nucleotide sequence ID" value="NZ_JBHUOP010000003.1"/>
</dbReference>
<keyword evidence="3 7" id="KW-0812">Transmembrane</keyword>
<sequence>MSEPQFGSANQPPQPSVCKNHPETTAYVRCQRCGEPICARCMNEAVVGVQCPQCVKAGAKAVRAPKTITGAKQVQGRPYVTYTLIGVNAVVWLLQLTIGWQAFSSWFVFAPFLGVEEPWRFLTSSFLHSQTALYHILFNMFALYSVGTQFEYILGRWHYLTLYLLSAFGGSVAVLLLAQPGGDSWVTPVLGASGAIFGLFGALIPYYRSIGSDLRGLAGLFAINLAIPFFVPQVSWQGHLGGLVVGVLVGYLFMWAPRDRRLMVSIGGSVVVALGLVGLIALKYSQVDAALYLF</sequence>
<feature type="transmembrane region" description="Helical" evidence="7">
    <location>
        <begin position="237"/>
        <end position="255"/>
    </location>
</feature>
<evidence type="ECO:0000256" key="4">
    <source>
        <dbReference type="ARBA" id="ARBA00022801"/>
    </source>
</evidence>
<proteinExistence type="inferred from homology"/>
<evidence type="ECO:0000313" key="11">
    <source>
        <dbReference type="Proteomes" id="UP001597391"/>
    </source>
</evidence>
<name>A0ABW5XHN2_9MICO</name>
<dbReference type="GO" id="GO:0008233">
    <property type="term" value="F:peptidase activity"/>
    <property type="evidence" value="ECO:0007669"/>
    <property type="project" value="UniProtKB-KW"/>
</dbReference>
<dbReference type="CDD" id="cd19756">
    <property type="entry name" value="Bbox2"/>
    <property type="match status" value="1"/>
</dbReference>
<evidence type="ECO:0000256" key="5">
    <source>
        <dbReference type="ARBA" id="ARBA00022989"/>
    </source>
</evidence>
<feature type="transmembrane region" description="Helical" evidence="7">
    <location>
        <begin position="79"/>
        <end position="112"/>
    </location>
</feature>
<feature type="transmembrane region" description="Helical" evidence="7">
    <location>
        <begin position="262"/>
        <end position="284"/>
    </location>
</feature>
<dbReference type="InterPro" id="IPR022764">
    <property type="entry name" value="Peptidase_S54_rhomboid_dom"/>
</dbReference>
<keyword evidence="4" id="KW-0378">Hydrolase</keyword>
<feature type="transmembrane region" description="Helical" evidence="7">
    <location>
        <begin position="185"/>
        <end position="207"/>
    </location>
</feature>
<dbReference type="PANTHER" id="PTHR43731">
    <property type="entry name" value="RHOMBOID PROTEASE"/>
    <property type="match status" value="1"/>
</dbReference>
<comment type="caution">
    <text evidence="10">The sequence shown here is derived from an EMBL/GenBank/DDBJ whole genome shotgun (WGS) entry which is preliminary data.</text>
</comment>
<keyword evidence="6 7" id="KW-0472">Membrane</keyword>
<evidence type="ECO:0000259" key="9">
    <source>
        <dbReference type="Pfam" id="PF01694"/>
    </source>
</evidence>
<dbReference type="Gene3D" id="1.20.1540.10">
    <property type="entry name" value="Rhomboid-like"/>
    <property type="match status" value="1"/>
</dbReference>
<feature type="transmembrane region" description="Helical" evidence="7">
    <location>
        <begin position="160"/>
        <end position="179"/>
    </location>
</feature>
<dbReference type="InterPro" id="IPR050925">
    <property type="entry name" value="Rhomboid_protease_S54"/>
</dbReference>
<dbReference type="PANTHER" id="PTHR43731:SF14">
    <property type="entry name" value="PRESENILIN-ASSOCIATED RHOMBOID-LIKE PROTEIN, MITOCHONDRIAL"/>
    <property type="match status" value="1"/>
</dbReference>
<feature type="transmembrane region" description="Helical" evidence="7">
    <location>
        <begin position="214"/>
        <end position="231"/>
    </location>
</feature>
<dbReference type="Proteomes" id="UP001597391">
    <property type="component" value="Unassembled WGS sequence"/>
</dbReference>
<accession>A0ABW5XHN2</accession>
<feature type="domain" description="B box-type" evidence="8">
    <location>
        <begin position="14"/>
        <end position="43"/>
    </location>
</feature>
<reference evidence="11" key="1">
    <citation type="journal article" date="2019" name="Int. J. Syst. Evol. Microbiol.">
        <title>The Global Catalogue of Microorganisms (GCM) 10K type strain sequencing project: providing services to taxonomists for standard genome sequencing and annotation.</title>
        <authorList>
            <consortium name="The Broad Institute Genomics Platform"/>
            <consortium name="The Broad Institute Genome Sequencing Center for Infectious Disease"/>
            <person name="Wu L."/>
            <person name="Ma J."/>
        </authorList>
    </citation>
    <scope>NUCLEOTIDE SEQUENCE [LARGE SCALE GENOMIC DNA]</scope>
    <source>
        <strain evidence="11">KCTC 33576</strain>
    </source>
</reference>
<evidence type="ECO:0000256" key="1">
    <source>
        <dbReference type="ARBA" id="ARBA00004141"/>
    </source>
</evidence>
<keyword evidence="11" id="KW-1185">Reference proteome</keyword>
<dbReference type="EMBL" id="JBHUOP010000003">
    <property type="protein sequence ID" value="MFD2840776.1"/>
    <property type="molecule type" value="Genomic_DNA"/>
</dbReference>
<feature type="domain" description="Peptidase S54 rhomboid" evidence="9">
    <location>
        <begin position="116"/>
        <end position="254"/>
    </location>
</feature>
<dbReference type="GO" id="GO:0006508">
    <property type="term" value="P:proteolysis"/>
    <property type="evidence" value="ECO:0007669"/>
    <property type="project" value="UniProtKB-KW"/>
</dbReference>
<gene>
    <name evidence="10" type="ORF">ACFSYH_09350</name>
</gene>
<evidence type="ECO:0000256" key="2">
    <source>
        <dbReference type="ARBA" id="ARBA00009045"/>
    </source>
</evidence>
<keyword evidence="10" id="KW-0645">Protease</keyword>
<feature type="transmembrane region" description="Helical" evidence="7">
    <location>
        <begin position="132"/>
        <end position="153"/>
    </location>
</feature>
<evidence type="ECO:0000256" key="7">
    <source>
        <dbReference type="SAM" id="Phobius"/>
    </source>
</evidence>
<organism evidence="10 11">
    <name type="scientific">Populibacterium corticicola</name>
    <dbReference type="NCBI Taxonomy" id="1812826"/>
    <lineage>
        <taxon>Bacteria</taxon>
        <taxon>Bacillati</taxon>
        <taxon>Actinomycetota</taxon>
        <taxon>Actinomycetes</taxon>
        <taxon>Micrococcales</taxon>
        <taxon>Jonesiaceae</taxon>
        <taxon>Populibacterium</taxon>
    </lineage>
</organism>
<evidence type="ECO:0000313" key="10">
    <source>
        <dbReference type="EMBL" id="MFD2840776.1"/>
    </source>
</evidence>
<dbReference type="InterPro" id="IPR000315">
    <property type="entry name" value="Znf_B-box"/>
</dbReference>
<dbReference type="Pfam" id="PF00643">
    <property type="entry name" value="zf-B_box"/>
    <property type="match status" value="1"/>
</dbReference>
<protein>
    <submittedName>
        <fullName evidence="10">Rhomboid family intramembrane serine protease</fullName>
    </submittedName>
</protein>
<dbReference type="SUPFAM" id="SSF57845">
    <property type="entry name" value="B-box zinc-binding domain"/>
    <property type="match status" value="1"/>
</dbReference>
<evidence type="ECO:0000256" key="6">
    <source>
        <dbReference type="ARBA" id="ARBA00023136"/>
    </source>
</evidence>
<comment type="similarity">
    <text evidence="2">Belongs to the peptidase S54 family.</text>
</comment>
<dbReference type="InterPro" id="IPR035952">
    <property type="entry name" value="Rhomboid-like_sf"/>
</dbReference>
<evidence type="ECO:0000259" key="8">
    <source>
        <dbReference type="Pfam" id="PF00643"/>
    </source>
</evidence>